<dbReference type="SUPFAM" id="SSF55785">
    <property type="entry name" value="PYP-like sensor domain (PAS domain)"/>
    <property type="match status" value="2"/>
</dbReference>
<organism evidence="8 9">
    <name type="scientific">Pontibacter aydingkolensis</name>
    <dbReference type="NCBI Taxonomy" id="1911536"/>
    <lineage>
        <taxon>Bacteria</taxon>
        <taxon>Pseudomonadati</taxon>
        <taxon>Bacteroidota</taxon>
        <taxon>Cytophagia</taxon>
        <taxon>Cytophagales</taxon>
        <taxon>Hymenobacteraceae</taxon>
        <taxon>Pontibacter</taxon>
    </lineage>
</organism>
<dbReference type="PANTHER" id="PTHR43304">
    <property type="entry name" value="PHYTOCHROME-LIKE PROTEIN CPH1"/>
    <property type="match status" value="1"/>
</dbReference>
<dbReference type="SMART" id="SM00388">
    <property type="entry name" value="HisKA"/>
    <property type="match status" value="1"/>
</dbReference>
<evidence type="ECO:0000256" key="2">
    <source>
        <dbReference type="ARBA" id="ARBA00012438"/>
    </source>
</evidence>
<feature type="domain" description="PAC" evidence="7">
    <location>
        <begin position="393"/>
        <end position="446"/>
    </location>
</feature>
<comment type="catalytic activity">
    <reaction evidence="1">
        <text>ATP + protein L-histidine = ADP + protein N-phospho-L-histidine.</text>
        <dbReference type="EC" id="2.7.13.3"/>
    </reaction>
</comment>
<reference evidence="8 9" key="1">
    <citation type="journal article" date="2016" name="Int. J. Syst. Evol. Microbiol.">
        <title>Pontibacter aydingkolensis sp. nov., isolated from soil of a salt lake.</title>
        <authorList>
            <person name="Osman G."/>
            <person name="Zhang T."/>
            <person name="Lou K."/>
            <person name="Gao Y."/>
            <person name="Chang W."/>
            <person name="Lin Q."/>
            <person name="Yang H.M."/>
            <person name="Huo X.D."/>
            <person name="Wang N."/>
        </authorList>
    </citation>
    <scope>NUCLEOTIDE SEQUENCE [LARGE SCALE GENOMIC DNA]</scope>
    <source>
        <strain evidence="8 9">KACC 19255</strain>
    </source>
</reference>
<dbReference type="Proteomes" id="UP000813018">
    <property type="component" value="Unassembled WGS sequence"/>
</dbReference>
<evidence type="ECO:0000313" key="9">
    <source>
        <dbReference type="Proteomes" id="UP000813018"/>
    </source>
</evidence>
<dbReference type="SMART" id="SM00387">
    <property type="entry name" value="HATPase_c"/>
    <property type="match status" value="1"/>
</dbReference>
<dbReference type="InterPro" id="IPR035965">
    <property type="entry name" value="PAS-like_dom_sf"/>
</dbReference>
<comment type="caution">
    <text evidence="8">The sequence shown here is derived from an EMBL/GenBank/DDBJ whole genome shotgun (WGS) entry which is preliminary data.</text>
</comment>
<dbReference type="PANTHER" id="PTHR43304:SF1">
    <property type="entry name" value="PAC DOMAIN-CONTAINING PROTEIN"/>
    <property type="match status" value="1"/>
</dbReference>
<protein>
    <recommendedName>
        <fullName evidence="2">histidine kinase</fullName>
        <ecNumber evidence="2">2.7.13.3</ecNumber>
    </recommendedName>
</protein>
<dbReference type="GO" id="GO:0016301">
    <property type="term" value="F:kinase activity"/>
    <property type="evidence" value="ECO:0007669"/>
    <property type="project" value="UniProtKB-KW"/>
</dbReference>
<dbReference type="InterPro" id="IPR052162">
    <property type="entry name" value="Sensor_kinase/Photoreceptor"/>
</dbReference>
<dbReference type="InterPro" id="IPR000014">
    <property type="entry name" value="PAS"/>
</dbReference>
<gene>
    <name evidence="8" type="ORF">K0O23_15140</name>
</gene>
<dbReference type="NCBIfam" id="TIGR00229">
    <property type="entry name" value="sensory_box"/>
    <property type="match status" value="1"/>
</dbReference>
<dbReference type="InterPro" id="IPR036890">
    <property type="entry name" value="HATPase_C_sf"/>
</dbReference>
<dbReference type="Gene3D" id="1.10.287.130">
    <property type="match status" value="1"/>
</dbReference>
<evidence type="ECO:0000256" key="5">
    <source>
        <dbReference type="ARBA" id="ARBA00022777"/>
    </source>
</evidence>
<dbReference type="CDD" id="cd00130">
    <property type="entry name" value="PAS"/>
    <property type="match status" value="1"/>
</dbReference>
<dbReference type="CDD" id="cd00082">
    <property type="entry name" value="HisKA"/>
    <property type="match status" value="1"/>
</dbReference>
<evidence type="ECO:0000259" key="6">
    <source>
        <dbReference type="PROSITE" id="PS50109"/>
    </source>
</evidence>
<dbReference type="Gene3D" id="3.30.450.20">
    <property type="entry name" value="PAS domain"/>
    <property type="match status" value="2"/>
</dbReference>
<name>A0ABS7CX55_9BACT</name>
<keyword evidence="5 8" id="KW-0418">Kinase</keyword>
<dbReference type="Pfam" id="PF08448">
    <property type="entry name" value="PAS_4"/>
    <property type="match status" value="1"/>
</dbReference>
<dbReference type="Gene3D" id="3.30.565.10">
    <property type="entry name" value="Histidine kinase-like ATPase, C-terminal domain"/>
    <property type="match status" value="1"/>
</dbReference>
<dbReference type="InterPro" id="IPR005467">
    <property type="entry name" value="His_kinase_dom"/>
</dbReference>
<feature type="domain" description="Histidine kinase" evidence="6">
    <location>
        <begin position="464"/>
        <end position="679"/>
    </location>
</feature>
<evidence type="ECO:0000256" key="3">
    <source>
        <dbReference type="ARBA" id="ARBA00022553"/>
    </source>
</evidence>
<dbReference type="SUPFAM" id="SSF47384">
    <property type="entry name" value="Homodimeric domain of signal transducing histidine kinase"/>
    <property type="match status" value="1"/>
</dbReference>
<dbReference type="CDD" id="cd00075">
    <property type="entry name" value="HATPase"/>
    <property type="match status" value="1"/>
</dbReference>
<accession>A0ABS7CX55</accession>
<dbReference type="SMART" id="SM00091">
    <property type="entry name" value="PAS"/>
    <property type="match status" value="1"/>
</dbReference>
<proteinExistence type="predicted"/>
<keyword evidence="9" id="KW-1185">Reference proteome</keyword>
<evidence type="ECO:0000259" key="7">
    <source>
        <dbReference type="PROSITE" id="PS50113"/>
    </source>
</evidence>
<dbReference type="InterPro" id="IPR000700">
    <property type="entry name" value="PAS-assoc_C"/>
</dbReference>
<dbReference type="InterPro" id="IPR003661">
    <property type="entry name" value="HisK_dim/P_dom"/>
</dbReference>
<dbReference type="InterPro" id="IPR036097">
    <property type="entry name" value="HisK_dim/P_sf"/>
</dbReference>
<dbReference type="PRINTS" id="PR00344">
    <property type="entry name" value="BCTRLSENSOR"/>
</dbReference>
<dbReference type="SUPFAM" id="SSF55874">
    <property type="entry name" value="ATPase domain of HSP90 chaperone/DNA topoisomerase II/histidine kinase"/>
    <property type="match status" value="1"/>
</dbReference>
<keyword evidence="3" id="KW-0597">Phosphoprotein</keyword>
<dbReference type="Pfam" id="PF02518">
    <property type="entry name" value="HATPase_c"/>
    <property type="match status" value="1"/>
</dbReference>
<dbReference type="InterPro" id="IPR004358">
    <property type="entry name" value="Sig_transdc_His_kin-like_C"/>
</dbReference>
<dbReference type="InterPro" id="IPR003594">
    <property type="entry name" value="HATPase_dom"/>
</dbReference>
<dbReference type="PROSITE" id="PS50109">
    <property type="entry name" value="HIS_KIN"/>
    <property type="match status" value="1"/>
</dbReference>
<dbReference type="EMBL" id="JAHYXK010000014">
    <property type="protein sequence ID" value="MBW7468410.1"/>
    <property type="molecule type" value="Genomic_DNA"/>
</dbReference>
<sequence>MAVLMRAYSWDSHPLGHPQLWPESLKTNIRLILSSGFPMFIWWSQDLYMFHNDAYLPALGKKHPKALGASAREMWAEIWDQIGNITENILKHGESFNAENLQLFLDRKGFAEETYWTFSYSPIFDDTGNIAGIFCACYEETSSVLGQRRLKTLKDISDALAQVQTLDQLGTSASSILNENSNDIPFNMIYLCNSVGSEVALAGQAGYLASDLTPARVNLKQPQAAWPFAKILQSHESMVVDLPNLTADGTSVSSVSRAAVHPIFKPGESQIIGFFISGISDKQEYNRAYQGFYSLLTSQIATSIISVQSRQEILQRQEYLKEIFQQAPVGITLLRGSDYIVDIANPGVCEIWRVKQEDVMGKPILKVIPEAVEQGFKELLDQVMATGVPYVANEVPLVLERNKINETLYLNFVYHPLRDEQGFVTGIIAVAIDISEQVRARQEIESINKELLATNSDLDNFVYSASHDLKAPIHNIEGLVNALLEYIPGTMSSSGEVQELTSHIRNSINRFKKVVLDLTKVAKIQREAGEDVSKINLEEVITAVCFDFEPEIALSGATIETHLAPDASINFSAKNIRSIVYNLISNALKYKAPDRKPHITITTENTADFILLSVTDNGLGIKETDVDKMFSMFKRLHDHVEGSGIGLYIVKRIVENAGGKIEVESELNKGTTFRISLKK</sequence>
<dbReference type="EC" id="2.7.13.3" evidence="2"/>
<dbReference type="Pfam" id="PF00512">
    <property type="entry name" value="HisKA"/>
    <property type="match status" value="1"/>
</dbReference>
<keyword evidence="4" id="KW-0808">Transferase</keyword>
<evidence type="ECO:0000256" key="4">
    <source>
        <dbReference type="ARBA" id="ARBA00022679"/>
    </source>
</evidence>
<dbReference type="PROSITE" id="PS50113">
    <property type="entry name" value="PAC"/>
    <property type="match status" value="1"/>
</dbReference>
<dbReference type="InterPro" id="IPR013656">
    <property type="entry name" value="PAS_4"/>
</dbReference>
<evidence type="ECO:0000313" key="8">
    <source>
        <dbReference type="EMBL" id="MBW7468410.1"/>
    </source>
</evidence>
<evidence type="ECO:0000256" key="1">
    <source>
        <dbReference type="ARBA" id="ARBA00000085"/>
    </source>
</evidence>